<keyword evidence="2" id="KW-1185">Reference proteome</keyword>
<comment type="caution">
    <text evidence="1">The sequence shown here is derived from an EMBL/GenBank/DDBJ whole genome shotgun (WGS) entry which is preliminary data.</text>
</comment>
<reference evidence="2" key="1">
    <citation type="submission" date="2018-09" db="EMBL/GenBank/DDBJ databases">
        <authorList>
            <person name="Kim I."/>
        </authorList>
    </citation>
    <scope>NUCLEOTIDE SEQUENCE [LARGE SCALE GENOMIC DNA]</scope>
    <source>
        <strain evidence="2">DD4a</strain>
    </source>
</reference>
<organism evidence="1 2">
    <name type="scientific">Amnibacterium setariae</name>
    <dbReference type="NCBI Taxonomy" id="2306585"/>
    <lineage>
        <taxon>Bacteria</taxon>
        <taxon>Bacillati</taxon>
        <taxon>Actinomycetota</taxon>
        <taxon>Actinomycetes</taxon>
        <taxon>Micrococcales</taxon>
        <taxon>Microbacteriaceae</taxon>
        <taxon>Amnibacterium</taxon>
    </lineage>
</organism>
<dbReference type="Proteomes" id="UP000265742">
    <property type="component" value="Unassembled WGS sequence"/>
</dbReference>
<proteinExistence type="predicted"/>
<accession>A0A3A1U7N5</accession>
<dbReference type="EMBL" id="QXTG01000001">
    <property type="protein sequence ID" value="RIX31058.1"/>
    <property type="molecule type" value="Genomic_DNA"/>
</dbReference>
<sequence length="162" mass="16037">MADSSTTIPLPFRAGMLGVLSGARSMTPLAMLALYRDRSSLDGAWKDWPVLRSPAGRLALVLAAAGELVADKLPATPARTKPGPLLGRIGTGAIAGAAIATIAGRDGWKGGVLLGAIGGAVGSYAGMWLRTGGAATGLPDAVFALVEDAATIACAAAVVAAD</sequence>
<gene>
    <name evidence="1" type="ORF">D1781_06715</name>
</gene>
<evidence type="ECO:0000313" key="2">
    <source>
        <dbReference type="Proteomes" id="UP000265742"/>
    </source>
</evidence>
<evidence type="ECO:0000313" key="1">
    <source>
        <dbReference type="EMBL" id="RIX31058.1"/>
    </source>
</evidence>
<protein>
    <submittedName>
        <fullName evidence="1">DUF4126 domain-containing protein</fullName>
    </submittedName>
</protein>
<name>A0A3A1U7N5_9MICO</name>
<dbReference type="RefSeq" id="WP_119481420.1">
    <property type="nucleotide sequence ID" value="NZ_QXTG01000001.1"/>
</dbReference>
<dbReference type="AlphaFoldDB" id="A0A3A1U7N5"/>
<dbReference type="OrthoDB" id="9812409at2"/>